<dbReference type="GO" id="GO:0005886">
    <property type="term" value="C:plasma membrane"/>
    <property type="evidence" value="ECO:0007669"/>
    <property type="project" value="UniProtKB-SubCell"/>
</dbReference>
<sequence length="529" mass="56586">MLKGEKTSFKDQLFDLGQRLGKAILLPIAILPVAGLFLGVSAALSNPTIVKTYPLLNNKTIQAIFKIMNAAGNGVFSALPLIFAIGIAVGLARTDKGTAGLASVIGFFIMNCTINALLVVTGKIAPAGTDLRLLGQGNVLGTVTLQTGIFGGILVGLMAAWLHNKYCEIKLPVYLAFFGGSRFVPIVTSVAAVVLGAILFIIWPFFGKGIASVGSIVNSTGILGSFIYGLILRALLPLGLHHVFYLPFWTTALGGTLEVGGKAYEGFQTIFLAQLGDPSTTKFFYNLAKFNSGRYLHIMIGLPAVCLAMYHAIPDKNKRKATIGFLLSAALTSFITGVTEPIDFALLFASPVLFGVSAVFFALCFVITSLVGVTIGSTFSAGAIEFGLFGVMQGNAKTGYIWILIIGIPLAIIYYLTFKWLIIKFNYKTPGRAEDDSLEGKEIMETKSSNGEKEESIIKGLGGKENIIDLDNCATRLRVTVKDEGKINEALLKSTGAYGVIKKGKSVQVVYGPTVNIIRNEVEKYMLSI</sequence>
<feature type="transmembrane region" description="Helical" evidence="12">
    <location>
        <begin position="373"/>
        <end position="393"/>
    </location>
</feature>
<feature type="transmembrane region" description="Helical" evidence="12">
    <location>
        <begin position="320"/>
        <end position="338"/>
    </location>
</feature>
<dbReference type="Pfam" id="PF00367">
    <property type="entry name" value="PTS_EIIB"/>
    <property type="match status" value="1"/>
</dbReference>
<comment type="subcellular location">
    <subcellularLocation>
        <location evidence="1">Cell membrane</location>
        <topology evidence="1">Multi-pass membrane protein</topology>
    </subcellularLocation>
</comment>
<keyword evidence="4" id="KW-0762">Sugar transport</keyword>
<dbReference type="GO" id="GO:0008982">
    <property type="term" value="F:protein-N(PI)-phosphohistidine-sugar phosphotransferase activity"/>
    <property type="evidence" value="ECO:0007669"/>
    <property type="project" value="InterPro"/>
</dbReference>
<keyword evidence="16" id="KW-1185">Reference proteome</keyword>
<keyword evidence="9 12" id="KW-1133">Transmembrane helix</keyword>
<organism evidence="15 16">
    <name type="scientific">Clostridium amylolyticum</name>
    <dbReference type="NCBI Taxonomy" id="1121298"/>
    <lineage>
        <taxon>Bacteria</taxon>
        <taxon>Bacillati</taxon>
        <taxon>Bacillota</taxon>
        <taxon>Clostridia</taxon>
        <taxon>Eubacteriales</taxon>
        <taxon>Clostridiaceae</taxon>
        <taxon>Clostridium</taxon>
    </lineage>
</organism>
<keyword evidence="5" id="KW-0808">Transferase</keyword>
<keyword evidence="3" id="KW-1003">Cell membrane</keyword>
<reference evidence="15 16" key="1">
    <citation type="submission" date="2016-11" db="EMBL/GenBank/DDBJ databases">
        <authorList>
            <person name="Jaros S."/>
            <person name="Januszkiewicz K."/>
            <person name="Wedrychowicz H."/>
        </authorList>
    </citation>
    <scope>NUCLEOTIDE SEQUENCE [LARGE SCALE GENOMIC DNA]</scope>
    <source>
        <strain evidence="15 16">DSM 21864</strain>
    </source>
</reference>
<dbReference type="GO" id="GO:0016301">
    <property type="term" value="F:kinase activity"/>
    <property type="evidence" value="ECO:0007669"/>
    <property type="project" value="UniProtKB-KW"/>
</dbReference>
<feature type="transmembrane region" description="Helical" evidence="12">
    <location>
        <begin position="99"/>
        <end position="119"/>
    </location>
</feature>
<dbReference type="AlphaFoldDB" id="A0A1M6HAG7"/>
<evidence type="ECO:0000256" key="8">
    <source>
        <dbReference type="ARBA" id="ARBA00022777"/>
    </source>
</evidence>
<protein>
    <submittedName>
        <fullName evidence="15">PTS system IIB component, Glc family /PTS system IIC component, Glc family</fullName>
    </submittedName>
</protein>
<dbReference type="SUPFAM" id="SSF55604">
    <property type="entry name" value="Glucose permease domain IIB"/>
    <property type="match status" value="1"/>
</dbReference>
<dbReference type="InterPro" id="IPR050429">
    <property type="entry name" value="PTS_Glucose_EIICBA"/>
</dbReference>
<gene>
    <name evidence="15" type="ORF">SAMN05444401_2446</name>
</gene>
<feature type="transmembrane region" description="Helical" evidence="12">
    <location>
        <begin position="344"/>
        <end position="366"/>
    </location>
</feature>
<dbReference type="Gene3D" id="3.30.1360.60">
    <property type="entry name" value="Glucose permease domain IIB"/>
    <property type="match status" value="1"/>
</dbReference>
<feature type="transmembrane region" description="Helical" evidence="12">
    <location>
        <begin position="399"/>
        <end position="418"/>
    </location>
</feature>
<evidence type="ECO:0000256" key="3">
    <source>
        <dbReference type="ARBA" id="ARBA00022475"/>
    </source>
</evidence>
<dbReference type="PANTHER" id="PTHR30009">
    <property type="entry name" value="CYTOCHROME C-TYPE SYNTHESIS PROTEIN AND PTS TRANSMEMBRANE COMPONENT"/>
    <property type="match status" value="1"/>
</dbReference>
<keyword evidence="8" id="KW-0418">Kinase</keyword>
<dbReference type="PROSITE" id="PS01035">
    <property type="entry name" value="PTS_EIIB_TYPE_1_CYS"/>
    <property type="match status" value="1"/>
</dbReference>
<evidence type="ECO:0000313" key="16">
    <source>
        <dbReference type="Proteomes" id="UP000184080"/>
    </source>
</evidence>
<dbReference type="NCBIfam" id="TIGR00826">
    <property type="entry name" value="EIIB_glc"/>
    <property type="match status" value="1"/>
</dbReference>
<keyword evidence="2" id="KW-0813">Transport</keyword>
<dbReference type="EMBL" id="FQZO01000003">
    <property type="protein sequence ID" value="SHJ19222.1"/>
    <property type="molecule type" value="Genomic_DNA"/>
</dbReference>
<evidence type="ECO:0000256" key="4">
    <source>
        <dbReference type="ARBA" id="ARBA00022597"/>
    </source>
</evidence>
<feature type="transmembrane region" description="Helical" evidence="12">
    <location>
        <begin position="183"/>
        <end position="203"/>
    </location>
</feature>
<evidence type="ECO:0000256" key="1">
    <source>
        <dbReference type="ARBA" id="ARBA00004651"/>
    </source>
</evidence>
<evidence type="ECO:0000256" key="7">
    <source>
        <dbReference type="ARBA" id="ARBA00022692"/>
    </source>
</evidence>
<dbReference type="InterPro" id="IPR001996">
    <property type="entry name" value="PTS_IIB_1"/>
</dbReference>
<feature type="transmembrane region" description="Helical" evidence="12">
    <location>
        <begin position="295"/>
        <end position="313"/>
    </location>
</feature>
<dbReference type="STRING" id="1121298.SAMN05444401_2446"/>
<keyword evidence="10 12" id="KW-0472">Membrane</keyword>
<evidence type="ECO:0000256" key="10">
    <source>
        <dbReference type="ARBA" id="ARBA00023136"/>
    </source>
</evidence>
<dbReference type="PROSITE" id="PS51103">
    <property type="entry name" value="PTS_EIIC_TYPE_1"/>
    <property type="match status" value="1"/>
</dbReference>
<keyword evidence="7 12" id="KW-0812">Transmembrane</keyword>
<name>A0A1M6HAG7_9CLOT</name>
<feature type="active site" description="Phosphocysteine intermediate; for EIIB activity" evidence="11">
    <location>
        <position position="473"/>
    </location>
</feature>
<evidence type="ECO:0000256" key="5">
    <source>
        <dbReference type="ARBA" id="ARBA00022679"/>
    </source>
</evidence>
<evidence type="ECO:0000256" key="2">
    <source>
        <dbReference type="ARBA" id="ARBA00022448"/>
    </source>
</evidence>
<evidence type="ECO:0000256" key="6">
    <source>
        <dbReference type="ARBA" id="ARBA00022683"/>
    </source>
</evidence>
<evidence type="ECO:0000259" key="14">
    <source>
        <dbReference type="PROSITE" id="PS51103"/>
    </source>
</evidence>
<feature type="transmembrane region" description="Helical" evidence="12">
    <location>
        <begin position="209"/>
        <end position="231"/>
    </location>
</feature>
<feature type="domain" description="PTS EIIC type-1" evidence="14">
    <location>
        <begin position="11"/>
        <end position="434"/>
    </location>
</feature>
<dbReference type="InterPro" id="IPR013013">
    <property type="entry name" value="PTS_EIIC_1"/>
</dbReference>
<dbReference type="RefSeq" id="WP_073006871.1">
    <property type="nucleotide sequence ID" value="NZ_FQZO01000003.1"/>
</dbReference>
<dbReference type="Pfam" id="PF02378">
    <property type="entry name" value="PTS_EIIC"/>
    <property type="match status" value="1"/>
</dbReference>
<dbReference type="GO" id="GO:0090563">
    <property type="term" value="F:protein-phosphocysteine-sugar phosphotransferase activity"/>
    <property type="evidence" value="ECO:0007669"/>
    <property type="project" value="TreeGrafter"/>
</dbReference>
<proteinExistence type="predicted"/>
<dbReference type="InterPro" id="IPR018113">
    <property type="entry name" value="PTrfase_EIIB_Cys"/>
</dbReference>
<feature type="transmembrane region" description="Helical" evidence="12">
    <location>
        <begin position="64"/>
        <end position="92"/>
    </location>
</feature>
<dbReference type="PANTHER" id="PTHR30009:SF24">
    <property type="entry name" value="PTS SYSTEM, IIBC COMPONENT"/>
    <property type="match status" value="1"/>
</dbReference>
<evidence type="ECO:0000256" key="12">
    <source>
        <dbReference type="SAM" id="Phobius"/>
    </source>
</evidence>
<dbReference type="InterPro" id="IPR036878">
    <property type="entry name" value="Glu_permease_IIB"/>
</dbReference>
<feature type="transmembrane region" description="Helical" evidence="12">
    <location>
        <begin position="139"/>
        <end position="162"/>
    </location>
</feature>
<dbReference type="OrthoDB" id="9764327at2"/>
<accession>A0A1M6HAG7</accession>
<keyword evidence="6" id="KW-0598">Phosphotransferase system</keyword>
<evidence type="ECO:0000259" key="13">
    <source>
        <dbReference type="PROSITE" id="PS51098"/>
    </source>
</evidence>
<dbReference type="PROSITE" id="PS51098">
    <property type="entry name" value="PTS_EIIB_TYPE_1"/>
    <property type="match status" value="1"/>
</dbReference>
<dbReference type="GO" id="GO:0009401">
    <property type="term" value="P:phosphoenolpyruvate-dependent sugar phosphotransferase system"/>
    <property type="evidence" value="ECO:0007669"/>
    <property type="project" value="UniProtKB-KW"/>
</dbReference>
<feature type="domain" description="PTS EIIB type-1" evidence="13">
    <location>
        <begin position="451"/>
        <end position="529"/>
    </location>
</feature>
<evidence type="ECO:0000313" key="15">
    <source>
        <dbReference type="EMBL" id="SHJ19222.1"/>
    </source>
</evidence>
<evidence type="ECO:0000256" key="11">
    <source>
        <dbReference type="PROSITE-ProRule" id="PRU00421"/>
    </source>
</evidence>
<feature type="transmembrane region" description="Helical" evidence="12">
    <location>
        <begin position="20"/>
        <end position="44"/>
    </location>
</feature>
<dbReference type="Proteomes" id="UP000184080">
    <property type="component" value="Unassembled WGS sequence"/>
</dbReference>
<evidence type="ECO:0000256" key="9">
    <source>
        <dbReference type="ARBA" id="ARBA00022989"/>
    </source>
</evidence>
<dbReference type="InterPro" id="IPR003352">
    <property type="entry name" value="PTS_EIIC"/>
</dbReference>
<dbReference type="CDD" id="cd00212">
    <property type="entry name" value="PTS_IIB_glc"/>
    <property type="match status" value="1"/>
</dbReference>